<feature type="non-terminal residue" evidence="1">
    <location>
        <position position="27"/>
    </location>
</feature>
<evidence type="ECO:0008006" key="2">
    <source>
        <dbReference type="Google" id="ProtNLM"/>
    </source>
</evidence>
<dbReference type="EMBL" id="UINC01138120">
    <property type="protein sequence ID" value="SVD23872.1"/>
    <property type="molecule type" value="Genomic_DNA"/>
</dbReference>
<organism evidence="1">
    <name type="scientific">marine metagenome</name>
    <dbReference type="NCBI Taxonomy" id="408172"/>
    <lineage>
        <taxon>unclassified sequences</taxon>
        <taxon>metagenomes</taxon>
        <taxon>ecological metagenomes</taxon>
    </lineage>
</organism>
<accession>A0A382TQ38</accession>
<reference evidence="1" key="1">
    <citation type="submission" date="2018-05" db="EMBL/GenBank/DDBJ databases">
        <authorList>
            <person name="Lanie J.A."/>
            <person name="Ng W.-L."/>
            <person name="Kazmierczak K.M."/>
            <person name="Andrzejewski T.M."/>
            <person name="Davidsen T.M."/>
            <person name="Wayne K.J."/>
            <person name="Tettelin H."/>
            <person name="Glass J.I."/>
            <person name="Rusch D."/>
            <person name="Podicherti R."/>
            <person name="Tsui H.-C.T."/>
            <person name="Winkler M.E."/>
        </authorList>
    </citation>
    <scope>NUCLEOTIDE SEQUENCE</scope>
</reference>
<proteinExistence type="predicted"/>
<protein>
    <recommendedName>
        <fullName evidence="2">NAD(P)-binding domain-containing protein</fullName>
    </recommendedName>
</protein>
<evidence type="ECO:0000313" key="1">
    <source>
        <dbReference type="EMBL" id="SVD23872.1"/>
    </source>
</evidence>
<name>A0A382TQ38_9ZZZZ</name>
<gene>
    <name evidence="1" type="ORF">METZ01_LOCUS376726</name>
</gene>
<dbReference type="AlphaFoldDB" id="A0A382TQ38"/>
<sequence>MNYKTKKIALVLGVTGQDGSFMAKLLL</sequence>